<sequence>MNPTLPPSITKLVKLGKLSFSRVVQHVQHSSIFVFHLLSALSYLNELHLNNLNILGGLPETLGSLQSLEHLDVSGSNISFYPKASKNSYGSKILDIQFCQNVTELPGELPPNLRQLFADYHLAFKTIRNLVIILSYVCSQYHGVDMKNPNVEVSQVTNVTSTKRTIFSFLSLKLEVPSCSMIMGFSIFCGCNAIMSPSVGSSLLSCVSSTYHLKHCGTLLIIKKGKKPNDYYLFEVSTECRVNAYWGIRLEYENKDRRWRRKQRATQSPKIFPVPGKDTSVTTKSVCYIVLEQPEPSLPSSSLASTEHDIATDSGLYLGYEKKSLEVDQATMTVQKEHKSQNVQVIRVCGSPSRKMDDTSRKRKRRRNRKKRRKIAGTDESSLHDFDGS</sequence>
<proteinExistence type="predicted"/>
<accession>A0A2G2VHK9</accession>
<keyword evidence="3" id="KW-1185">Reference proteome</keyword>
<evidence type="ECO:0000313" key="2">
    <source>
        <dbReference type="EMBL" id="PHT32481.1"/>
    </source>
</evidence>
<feature type="region of interest" description="Disordered" evidence="1">
    <location>
        <begin position="349"/>
        <end position="389"/>
    </location>
</feature>
<evidence type="ECO:0000256" key="1">
    <source>
        <dbReference type="SAM" id="MobiDB-lite"/>
    </source>
</evidence>
<dbReference type="SUPFAM" id="SSF52058">
    <property type="entry name" value="L domain-like"/>
    <property type="match status" value="1"/>
</dbReference>
<evidence type="ECO:0000313" key="3">
    <source>
        <dbReference type="Proteomes" id="UP000224567"/>
    </source>
</evidence>
<dbReference type="EMBL" id="MLFT02000012">
    <property type="protein sequence ID" value="PHT32481.1"/>
    <property type="molecule type" value="Genomic_DNA"/>
</dbReference>
<protein>
    <submittedName>
        <fullName evidence="2">Uncharacterized protein</fullName>
    </submittedName>
</protein>
<dbReference type="AlphaFoldDB" id="A0A2G2VHK9"/>
<dbReference type="Gene3D" id="3.80.10.10">
    <property type="entry name" value="Ribonuclease Inhibitor"/>
    <property type="match status" value="1"/>
</dbReference>
<dbReference type="InterPro" id="IPR032675">
    <property type="entry name" value="LRR_dom_sf"/>
</dbReference>
<reference evidence="3" key="2">
    <citation type="journal article" date="2017" name="J. Anim. Genet.">
        <title>Multiple reference genome sequences of hot pepper reveal the massive evolution of plant disease resistance genes by retroduplication.</title>
        <authorList>
            <person name="Kim S."/>
            <person name="Park J."/>
            <person name="Yeom S.-I."/>
            <person name="Kim Y.-M."/>
            <person name="Seo E."/>
            <person name="Kim K.-T."/>
            <person name="Kim M.-S."/>
            <person name="Lee J.M."/>
            <person name="Cheong K."/>
            <person name="Shin H.-S."/>
            <person name="Kim S.-B."/>
            <person name="Han K."/>
            <person name="Lee J."/>
            <person name="Park M."/>
            <person name="Lee H.-A."/>
            <person name="Lee H.-Y."/>
            <person name="Lee Y."/>
            <person name="Oh S."/>
            <person name="Lee J.H."/>
            <person name="Choi E."/>
            <person name="Choi E."/>
            <person name="Lee S.E."/>
            <person name="Jeon J."/>
            <person name="Kim H."/>
            <person name="Choi G."/>
            <person name="Song H."/>
            <person name="Lee J."/>
            <person name="Lee S.-C."/>
            <person name="Kwon J.-K."/>
            <person name="Lee H.-Y."/>
            <person name="Koo N."/>
            <person name="Hong Y."/>
            <person name="Kim R.W."/>
            <person name="Kang W.-H."/>
            <person name="Huh J.H."/>
            <person name="Kang B.-C."/>
            <person name="Yang T.-J."/>
            <person name="Lee Y.-H."/>
            <person name="Bennetzen J.L."/>
            <person name="Choi D."/>
        </authorList>
    </citation>
    <scope>NUCLEOTIDE SEQUENCE [LARGE SCALE GENOMIC DNA]</scope>
    <source>
        <strain evidence="3">cv. PBC81</strain>
    </source>
</reference>
<name>A0A2G2VHK9_CAPBA</name>
<dbReference type="Proteomes" id="UP000224567">
    <property type="component" value="Unassembled WGS sequence"/>
</dbReference>
<organism evidence="2 3">
    <name type="scientific">Capsicum baccatum</name>
    <name type="common">Peruvian pepper</name>
    <dbReference type="NCBI Taxonomy" id="33114"/>
    <lineage>
        <taxon>Eukaryota</taxon>
        <taxon>Viridiplantae</taxon>
        <taxon>Streptophyta</taxon>
        <taxon>Embryophyta</taxon>
        <taxon>Tracheophyta</taxon>
        <taxon>Spermatophyta</taxon>
        <taxon>Magnoliopsida</taxon>
        <taxon>eudicotyledons</taxon>
        <taxon>Gunneridae</taxon>
        <taxon>Pentapetalae</taxon>
        <taxon>asterids</taxon>
        <taxon>lamiids</taxon>
        <taxon>Solanales</taxon>
        <taxon>Solanaceae</taxon>
        <taxon>Solanoideae</taxon>
        <taxon>Capsiceae</taxon>
        <taxon>Capsicum</taxon>
    </lineage>
</organism>
<comment type="caution">
    <text evidence="2">The sequence shown here is derived from an EMBL/GenBank/DDBJ whole genome shotgun (WGS) entry which is preliminary data.</text>
</comment>
<gene>
    <name evidence="2" type="ORF">CQW23_28818</name>
</gene>
<feature type="compositionally biased region" description="Basic residues" evidence="1">
    <location>
        <begin position="361"/>
        <end position="375"/>
    </location>
</feature>
<dbReference type="OrthoDB" id="2018313at2759"/>
<reference evidence="2 3" key="1">
    <citation type="journal article" date="2017" name="Genome Biol.">
        <title>New reference genome sequences of hot pepper reveal the massive evolution of plant disease-resistance genes by retroduplication.</title>
        <authorList>
            <person name="Kim S."/>
            <person name="Park J."/>
            <person name="Yeom S.I."/>
            <person name="Kim Y.M."/>
            <person name="Seo E."/>
            <person name="Kim K.T."/>
            <person name="Kim M.S."/>
            <person name="Lee J.M."/>
            <person name="Cheong K."/>
            <person name="Shin H.S."/>
            <person name="Kim S.B."/>
            <person name="Han K."/>
            <person name="Lee J."/>
            <person name="Park M."/>
            <person name="Lee H.A."/>
            <person name="Lee H.Y."/>
            <person name="Lee Y."/>
            <person name="Oh S."/>
            <person name="Lee J.H."/>
            <person name="Choi E."/>
            <person name="Choi E."/>
            <person name="Lee S.E."/>
            <person name="Jeon J."/>
            <person name="Kim H."/>
            <person name="Choi G."/>
            <person name="Song H."/>
            <person name="Lee J."/>
            <person name="Lee S.C."/>
            <person name="Kwon J.K."/>
            <person name="Lee H.Y."/>
            <person name="Koo N."/>
            <person name="Hong Y."/>
            <person name="Kim R.W."/>
            <person name="Kang W.H."/>
            <person name="Huh J.H."/>
            <person name="Kang B.C."/>
            <person name="Yang T.J."/>
            <person name="Lee Y.H."/>
            <person name="Bennetzen J.L."/>
            <person name="Choi D."/>
        </authorList>
    </citation>
    <scope>NUCLEOTIDE SEQUENCE [LARGE SCALE GENOMIC DNA]</scope>
    <source>
        <strain evidence="3">cv. PBC81</strain>
    </source>
</reference>